<dbReference type="RefSeq" id="WP_238229643.1">
    <property type="nucleotide sequence ID" value="NZ_BPQO01000004.1"/>
</dbReference>
<keyword evidence="5 7" id="KW-0573">Peptidoglycan synthesis</keyword>
<comment type="pathway">
    <text evidence="1 7">Cell wall biogenesis; peptidoglycan biosynthesis.</text>
</comment>
<dbReference type="GO" id="GO:0071555">
    <property type="term" value="P:cell wall organization"/>
    <property type="evidence" value="ECO:0007669"/>
    <property type="project" value="UniProtKB-UniRule"/>
</dbReference>
<reference evidence="9" key="2">
    <citation type="submission" date="2021-08" db="EMBL/GenBank/DDBJ databases">
        <authorList>
            <person name="Tani A."/>
            <person name="Ola A."/>
            <person name="Ogura Y."/>
            <person name="Katsura K."/>
            <person name="Hayashi T."/>
        </authorList>
    </citation>
    <scope>NUCLEOTIDE SEQUENCE</scope>
    <source>
        <strain evidence="9">DSM 16372</strain>
    </source>
</reference>
<dbReference type="PANTHER" id="PTHR41533:SF2">
    <property type="entry name" value="BLR7131 PROTEIN"/>
    <property type="match status" value="1"/>
</dbReference>
<keyword evidence="3" id="KW-0808">Transferase</keyword>
<comment type="similarity">
    <text evidence="2">Belongs to the YkuD family.</text>
</comment>
<evidence type="ECO:0000256" key="1">
    <source>
        <dbReference type="ARBA" id="ARBA00004752"/>
    </source>
</evidence>
<organism evidence="9 10">
    <name type="scientific">Methylobacterium hispanicum</name>
    <dbReference type="NCBI Taxonomy" id="270350"/>
    <lineage>
        <taxon>Bacteria</taxon>
        <taxon>Pseudomonadati</taxon>
        <taxon>Pseudomonadota</taxon>
        <taxon>Alphaproteobacteria</taxon>
        <taxon>Hyphomicrobiales</taxon>
        <taxon>Methylobacteriaceae</taxon>
        <taxon>Methylobacterium</taxon>
    </lineage>
</organism>
<dbReference type="GO" id="GO:0009252">
    <property type="term" value="P:peptidoglycan biosynthetic process"/>
    <property type="evidence" value="ECO:0007669"/>
    <property type="project" value="UniProtKB-KW"/>
</dbReference>
<evidence type="ECO:0000313" key="9">
    <source>
        <dbReference type="EMBL" id="GJD87646.1"/>
    </source>
</evidence>
<evidence type="ECO:0000259" key="8">
    <source>
        <dbReference type="PROSITE" id="PS52029"/>
    </source>
</evidence>
<dbReference type="Pfam" id="PF03734">
    <property type="entry name" value="YkuD"/>
    <property type="match status" value="1"/>
</dbReference>
<keyword evidence="4 7" id="KW-0133">Cell shape</keyword>
<evidence type="ECO:0000256" key="3">
    <source>
        <dbReference type="ARBA" id="ARBA00022679"/>
    </source>
</evidence>
<accession>A0AAV4ZHP2</accession>
<reference evidence="9" key="1">
    <citation type="journal article" date="2016" name="Front. Microbiol.">
        <title>Genome Sequence of the Piezophilic, Mesophilic Sulfate-Reducing Bacterium Desulfovibrio indicus J2T.</title>
        <authorList>
            <person name="Cao J."/>
            <person name="Maignien L."/>
            <person name="Shao Z."/>
            <person name="Alain K."/>
            <person name="Jebbar M."/>
        </authorList>
    </citation>
    <scope>NUCLEOTIDE SEQUENCE</scope>
    <source>
        <strain evidence="9">DSM 16372</strain>
    </source>
</reference>
<dbReference type="AlphaFoldDB" id="A0AAV4ZHP2"/>
<feature type="active site" description="Proton donor/acceptor" evidence="7">
    <location>
        <position position="178"/>
    </location>
</feature>
<keyword evidence="10" id="KW-1185">Reference proteome</keyword>
<dbReference type="GO" id="GO:0004180">
    <property type="term" value="F:carboxypeptidase activity"/>
    <property type="evidence" value="ECO:0007669"/>
    <property type="project" value="UniProtKB-ARBA"/>
</dbReference>
<evidence type="ECO:0000256" key="5">
    <source>
        <dbReference type="ARBA" id="ARBA00022984"/>
    </source>
</evidence>
<dbReference type="InterPro" id="IPR038063">
    <property type="entry name" value="Transpep_catalytic_dom"/>
</dbReference>
<feature type="domain" description="L,D-TPase catalytic" evidence="8">
    <location>
        <begin position="50"/>
        <end position="231"/>
    </location>
</feature>
<dbReference type="Gene3D" id="2.40.440.10">
    <property type="entry name" value="L,D-transpeptidase catalytic domain-like"/>
    <property type="match status" value="1"/>
</dbReference>
<gene>
    <name evidence="9" type="ORF">BHAOGJBA_1151</name>
</gene>
<evidence type="ECO:0000256" key="6">
    <source>
        <dbReference type="ARBA" id="ARBA00023316"/>
    </source>
</evidence>
<name>A0AAV4ZHP2_9HYPH</name>
<keyword evidence="6 7" id="KW-0961">Cell wall biogenesis/degradation</keyword>
<dbReference type="GO" id="GO:0008360">
    <property type="term" value="P:regulation of cell shape"/>
    <property type="evidence" value="ECO:0007669"/>
    <property type="project" value="UniProtKB-UniRule"/>
</dbReference>
<dbReference type="PANTHER" id="PTHR41533">
    <property type="entry name" value="L,D-TRANSPEPTIDASE HI_1667-RELATED"/>
    <property type="match status" value="1"/>
</dbReference>
<evidence type="ECO:0000313" key="10">
    <source>
        <dbReference type="Proteomes" id="UP001055247"/>
    </source>
</evidence>
<sequence length="274" mass="29618">MPFRARSDSVHPIAARLARELEKVSDCTSRSAIRGTLARLGKLALPSSGRVLVVNVAGRFLAAYRDGDPELESRVVVGREGWHTPDLVTSVASVTLNPTWTVPESIVRDEGWRTAISSDPTWADRNGFDVVLDGRRIAPDGAVPVQLAKATLVQRAGADNALGRMKISMRNAGSIYLHDTNAPETFGDPEEPGSHGCVRVELALELAAWVLDARNGEVPDLVATGATVVRTAVAPVAVVFGYFTAWPDADGRIVYYPDDYRRDASRCELEDAGR</sequence>
<comment type="caution">
    <text evidence="9">The sequence shown here is derived from an EMBL/GenBank/DDBJ whole genome shotgun (WGS) entry which is preliminary data.</text>
</comment>
<evidence type="ECO:0000256" key="7">
    <source>
        <dbReference type="PROSITE-ProRule" id="PRU01373"/>
    </source>
</evidence>
<evidence type="ECO:0000256" key="4">
    <source>
        <dbReference type="ARBA" id="ARBA00022960"/>
    </source>
</evidence>
<dbReference type="PROSITE" id="PS52029">
    <property type="entry name" value="LD_TPASE"/>
    <property type="match status" value="1"/>
</dbReference>
<protein>
    <recommendedName>
        <fullName evidence="8">L,D-TPase catalytic domain-containing protein</fullName>
    </recommendedName>
</protein>
<dbReference type="SUPFAM" id="SSF141523">
    <property type="entry name" value="L,D-transpeptidase catalytic domain-like"/>
    <property type="match status" value="1"/>
</dbReference>
<evidence type="ECO:0000256" key="2">
    <source>
        <dbReference type="ARBA" id="ARBA00005992"/>
    </source>
</evidence>
<proteinExistence type="inferred from homology"/>
<dbReference type="GO" id="GO:0016740">
    <property type="term" value="F:transferase activity"/>
    <property type="evidence" value="ECO:0007669"/>
    <property type="project" value="UniProtKB-KW"/>
</dbReference>
<dbReference type="CDD" id="cd16913">
    <property type="entry name" value="YkuD_like"/>
    <property type="match status" value="1"/>
</dbReference>
<feature type="active site" description="Nucleophile" evidence="7">
    <location>
        <position position="197"/>
    </location>
</feature>
<dbReference type="InterPro" id="IPR005490">
    <property type="entry name" value="LD_TPept_cat_dom"/>
</dbReference>
<dbReference type="Proteomes" id="UP001055247">
    <property type="component" value="Unassembled WGS sequence"/>
</dbReference>
<dbReference type="EMBL" id="BPQO01000004">
    <property type="protein sequence ID" value="GJD87646.1"/>
    <property type="molecule type" value="Genomic_DNA"/>
</dbReference>
<dbReference type="InterPro" id="IPR052905">
    <property type="entry name" value="LD-transpeptidase_YkuD-like"/>
</dbReference>